<dbReference type="Pfam" id="PF13526">
    <property type="entry name" value="DUF4125"/>
    <property type="match status" value="1"/>
</dbReference>
<dbReference type="PATRIC" id="fig|1125712.3.peg.1887"/>
<accession>U2V233</accession>
<keyword evidence="2" id="KW-1185">Reference proteome</keyword>
<organism evidence="1 2">
    <name type="scientific">Olsenella profusa F0195</name>
    <dbReference type="NCBI Taxonomy" id="1125712"/>
    <lineage>
        <taxon>Bacteria</taxon>
        <taxon>Bacillati</taxon>
        <taxon>Actinomycetota</taxon>
        <taxon>Coriobacteriia</taxon>
        <taxon>Coriobacteriales</taxon>
        <taxon>Atopobiaceae</taxon>
        <taxon>Olsenella</taxon>
    </lineage>
</organism>
<dbReference type="eggNOG" id="ENOG50308SR">
    <property type="taxonomic scope" value="Bacteria"/>
</dbReference>
<dbReference type="Proteomes" id="UP000016638">
    <property type="component" value="Unassembled WGS sequence"/>
</dbReference>
<evidence type="ECO:0000313" key="2">
    <source>
        <dbReference type="Proteomes" id="UP000016638"/>
    </source>
</evidence>
<dbReference type="OrthoDB" id="5387164at2"/>
<dbReference type="InterPro" id="IPR025191">
    <property type="entry name" value="DUF4125"/>
</dbReference>
<evidence type="ECO:0000313" key="1">
    <source>
        <dbReference type="EMBL" id="ERL06736.1"/>
    </source>
</evidence>
<dbReference type="AlphaFoldDB" id="U2V233"/>
<protein>
    <submittedName>
        <fullName evidence="1">PF13526 family protein</fullName>
    </submittedName>
</protein>
<dbReference type="STRING" id="1125712.HMPREF1316_0461"/>
<reference evidence="1 2" key="1">
    <citation type="submission" date="2013-08" db="EMBL/GenBank/DDBJ databases">
        <authorList>
            <person name="Durkin A.S."/>
            <person name="Haft D.R."/>
            <person name="McCorrison J."/>
            <person name="Torralba M."/>
            <person name="Gillis M."/>
            <person name="Haft D.H."/>
            <person name="Methe B."/>
            <person name="Sutton G."/>
            <person name="Nelson K.E."/>
        </authorList>
    </citation>
    <scope>NUCLEOTIDE SEQUENCE [LARGE SCALE GENOMIC DNA]</scope>
    <source>
        <strain evidence="1 2">F0195</strain>
    </source>
</reference>
<dbReference type="EMBL" id="AWEZ01000062">
    <property type="protein sequence ID" value="ERL06736.1"/>
    <property type="molecule type" value="Genomic_DNA"/>
</dbReference>
<name>U2V233_9ACTN</name>
<gene>
    <name evidence="1" type="ORF">HMPREF1316_0461</name>
</gene>
<comment type="caution">
    <text evidence="1">The sequence shown here is derived from an EMBL/GenBank/DDBJ whole genome shotgun (WGS) entry which is preliminary data.</text>
</comment>
<sequence>MICDSIHADSRDACTALGTGFSRSERQIDMERLFSLPGVVMVLDEEGLGQASREDLCHLVALEWKQFDSVLGMNGRASCQDDLRQFFAYRSAQYLAFPHELVHPVLSELKRADDEGRNLIAEKYARMMRVTDPEIYRTTWARKLPIPSPVRKAALAQIRALLSPALDDAARELPQSHLHARPDRSNARTVSAMDYFLAEVEGYSLGTIYRLRDALGRQLPRENPIALSYVPASRLIDATEVSACIARSATHANATTSTE</sequence>
<proteinExistence type="predicted"/>